<keyword evidence="10" id="KW-0012">Acyltransferase</keyword>
<evidence type="ECO:0000256" key="1">
    <source>
        <dbReference type="ARBA" id="ARBA00001933"/>
    </source>
</evidence>
<organism evidence="15 16">
    <name type="scientific">Ditylenchus dipsaci</name>
    <dbReference type="NCBI Taxonomy" id="166011"/>
    <lineage>
        <taxon>Eukaryota</taxon>
        <taxon>Metazoa</taxon>
        <taxon>Ecdysozoa</taxon>
        <taxon>Nematoda</taxon>
        <taxon>Chromadorea</taxon>
        <taxon>Rhabditida</taxon>
        <taxon>Tylenchina</taxon>
        <taxon>Tylenchomorpha</taxon>
        <taxon>Sphaerularioidea</taxon>
        <taxon>Anguinidae</taxon>
        <taxon>Anguininae</taxon>
        <taxon>Ditylenchus</taxon>
    </lineage>
</organism>
<evidence type="ECO:0000313" key="15">
    <source>
        <dbReference type="Proteomes" id="UP000887574"/>
    </source>
</evidence>
<dbReference type="Proteomes" id="UP000887574">
    <property type="component" value="Unplaced"/>
</dbReference>
<evidence type="ECO:0000256" key="13">
    <source>
        <dbReference type="ARBA" id="ARBA00042649"/>
    </source>
</evidence>
<dbReference type="GO" id="GO:0030170">
    <property type="term" value="F:pyridoxal phosphate binding"/>
    <property type="evidence" value="ECO:0007669"/>
    <property type="project" value="InterPro"/>
</dbReference>
<evidence type="ECO:0000256" key="2">
    <source>
        <dbReference type="ARBA" id="ARBA00004760"/>
    </source>
</evidence>
<dbReference type="GO" id="GO:0016020">
    <property type="term" value="C:membrane"/>
    <property type="evidence" value="ECO:0007669"/>
    <property type="project" value="GOC"/>
</dbReference>
<sequence>MIRLTVVRREKKGQDKLDNNHQLVQSTGSGQAHKIDIWGIFRRGVTEHFGVPVIDVDMIMVSLENAIASTGGFCAGRSFVVGHQRLSGLGYCFSASLPPLLATAASEALRIMAAEPERFEQLQSNASTLHHGLLEACQGTCYALSPLQHIIYKSALHSDSNLEHQDSIQIEEDQARGEKKLNGLVDELFNVHGIVVTRARYLVREEAFAAKPSVKVMCSSELSEQELNNALHKIKEAIKKKCLLSTFCYSPLLQLFKHHLLPQQSITSNSLVQFYLIISSLQLKDARRPCPGLCRFLYCPSCALLCYSSSSWQKHQEGKKG</sequence>
<comment type="pathway">
    <text evidence="2">Lipid metabolism; sphingolipid metabolism.</text>
</comment>
<dbReference type="SUPFAM" id="SSF53383">
    <property type="entry name" value="PLP-dependent transferases"/>
    <property type="match status" value="1"/>
</dbReference>
<dbReference type="GO" id="GO:0005783">
    <property type="term" value="C:endoplasmic reticulum"/>
    <property type="evidence" value="ECO:0007669"/>
    <property type="project" value="TreeGrafter"/>
</dbReference>
<dbReference type="InterPro" id="IPR015421">
    <property type="entry name" value="PyrdxlP-dep_Trfase_major"/>
</dbReference>
<evidence type="ECO:0000256" key="3">
    <source>
        <dbReference type="ARBA" id="ARBA00004991"/>
    </source>
</evidence>
<dbReference type="EC" id="2.3.1.50" evidence="5"/>
<evidence type="ECO:0000256" key="8">
    <source>
        <dbReference type="ARBA" id="ARBA00022919"/>
    </source>
</evidence>
<dbReference type="InterPro" id="IPR004839">
    <property type="entry name" value="Aminotransferase_I/II_large"/>
</dbReference>
<dbReference type="GO" id="GO:0004758">
    <property type="term" value="F:serine C-palmitoyltransferase activity"/>
    <property type="evidence" value="ECO:0007669"/>
    <property type="project" value="UniProtKB-EC"/>
</dbReference>
<evidence type="ECO:0000256" key="5">
    <source>
        <dbReference type="ARBA" id="ARBA00013220"/>
    </source>
</evidence>
<accession>A0A915CP59</accession>
<evidence type="ECO:0000256" key="7">
    <source>
        <dbReference type="ARBA" id="ARBA00022898"/>
    </source>
</evidence>
<evidence type="ECO:0000256" key="12">
    <source>
        <dbReference type="ARBA" id="ARBA00041765"/>
    </source>
</evidence>
<protein>
    <recommendedName>
        <fullName evidence="11">Serine palmitoyltransferase 1</fullName>
        <ecNumber evidence="5">2.3.1.50</ecNumber>
    </recommendedName>
    <alternativeName>
        <fullName evidence="12">Long chain base biosynthesis protein 1</fullName>
    </alternativeName>
    <alternativeName>
        <fullName evidence="13">Serine-palmitoyl-CoA transferase 1</fullName>
    </alternativeName>
</protein>
<reference evidence="16" key="1">
    <citation type="submission" date="2022-11" db="UniProtKB">
        <authorList>
            <consortium name="WormBaseParasite"/>
        </authorList>
    </citation>
    <scope>IDENTIFICATION</scope>
</reference>
<evidence type="ECO:0000256" key="10">
    <source>
        <dbReference type="ARBA" id="ARBA00023315"/>
    </source>
</evidence>
<keyword evidence="8" id="KW-0746">Sphingolipid metabolism</keyword>
<evidence type="ECO:0000256" key="11">
    <source>
        <dbReference type="ARBA" id="ARBA00041066"/>
    </source>
</evidence>
<keyword evidence="7" id="KW-0663">Pyridoxal phosphate</keyword>
<keyword evidence="6" id="KW-0808">Transferase</keyword>
<comment type="cofactor">
    <cofactor evidence="1">
        <name>pyridoxal 5'-phosphate</name>
        <dbReference type="ChEBI" id="CHEBI:597326"/>
    </cofactor>
</comment>
<dbReference type="GO" id="GO:0046512">
    <property type="term" value="P:sphingosine biosynthetic process"/>
    <property type="evidence" value="ECO:0007669"/>
    <property type="project" value="TreeGrafter"/>
</dbReference>
<evidence type="ECO:0000259" key="14">
    <source>
        <dbReference type="Pfam" id="PF00155"/>
    </source>
</evidence>
<feature type="domain" description="Aminotransferase class I/classII large" evidence="14">
    <location>
        <begin position="57"/>
        <end position="234"/>
    </location>
</feature>
<dbReference type="PANTHER" id="PTHR13693">
    <property type="entry name" value="CLASS II AMINOTRANSFERASE/8-AMINO-7-OXONONANOATE SYNTHASE"/>
    <property type="match status" value="1"/>
</dbReference>
<dbReference type="InterPro" id="IPR015424">
    <property type="entry name" value="PyrdxlP-dep_Trfase"/>
</dbReference>
<name>A0A915CP59_9BILA</name>
<dbReference type="WBParaSite" id="jg10637">
    <property type="protein sequence ID" value="jg10637"/>
    <property type="gene ID" value="jg10637"/>
</dbReference>
<evidence type="ECO:0000313" key="16">
    <source>
        <dbReference type="WBParaSite" id="jg10637"/>
    </source>
</evidence>
<evidence type="ECO:0000256" key="6">
    <source>
        <dbReference type="ARBA" id="ARBA00022679"/>
    </source>
</evidence>
<dbReference type="PANTHER" id="PTHR13693:SF2">
    <property type="entry name" value="SERINE PALMITOYLTRANSFERASE 1"/>
    <property type="match status" value="1"/>
</dbReference>
<comment type="pathway">
    <text evidence="3">Sphingolipid metabolism.</text>
</comment>
<keyword evidence="15" id="KW-1185">Reference proteome</keyword>
<proteinExistence type="inferred from homology"/>
<evidence type="ECO:0000256" key="4">
    <source>
        <dbReference type="ARBA" id="ARBA00008392"/>
    </source>
</evidence>
<dbReference type="AlphaFoldDB" id="A0A915CP59"/>
<evidence type="ECO:0000256" key="9">
    <source>
        <dbReference type="ARBA" id="ARBA00023098"/>
    </source>
</evidence>
<keyword evidence="9" id="KW-0443">Lipid metabolism</keyword>
<dbReference type="InterPro" id="IPR050087">
    <property type="entry name" value="AON_synthase_class-II"/>
</dbReference>
<dbReference type="Pfam" id="PF00155">
    <property type="entry name" value="Aminotran_1_2"/>
    <property type="match status" value="1"/>
</dbReference>
<dbReference type="GO" id="GO:0046513">
    <property type="term" value="P:ceramide biosynthetic process"/>
    <property type="evidence" value="ECO:0007669"/>
    <property type="project" value="TreeGrafter"/>
</dbReference>
<dbReference type="Gene3D" id="3.40.640.10">
    <property type="entry name" value="Type I PLP-dependent aspartate aminotransferase-like (Major domain)"/>
    <property type="match status" value="1"/>
</dbReference>
<comment type="similarity">
    <text evidence="4">Belongs to the class-II pyridoxal-phosphate-dependent aminotransferase family.</text>
</comment>